<organism evidence="14">
    <name type="scientific">Timema bartmani</name>
    <dbReference type="NCBI Taxonomy" id="61472"/>
    <lineage>
        <taxon>Eukaryota</taxon>
        <taxon>Metazoa</taxon>
        <taxon>Ecdysozoa</taxon>
        <taxon>Arthropoda</taxon>
        <taxon>Hexapoda</taxon>
        <taxon>Insecta</taxon>
        <taxon>Pterygota</taxon>
        <taxon>Neoptera</taxon>
        <taxon>Polyneoptera</taxon>
        <taxon>Phasmatodea</taxon>
        <taxon>Timematodea</taxon>
        <taxon>Timematoidea</taxon>
        <taxon>Timematidae</taxon>
        <taxon>Timema</taxon>
    </lineage>
</organism>
<keyword evidence="11" id="KW-0326">Glycosidase</keyword>
<evidence type="ECO:0000256" key="5">
    <source>
        <dbReference type="ARBA" id="ARBA00022723"/>
    </source>
</evidence>
<evidence type="ECO:0000256" key="12">
    <source>
        <dbReference type="ARBA" id="ARBA00047268"/>
    </source>
</evidence>
<dbReference type="GO" id="GO:0061750">
    <property type="term" value="F:acid sphingomyelin phosphodiesterase activity"/>
    <property type="evidence" value="ECO:0007669"/>
    <property type="project" value="TreeGrafter"/>
</dbReference>
<dbReference type="PANTHER" id="PTHR10340:SF29">
    <property type="entry name" value="SPHINGOMYELIN PHOSPHODIESTERASE"/>
    <property type="match status" value="1"/>
</dbReference>
<dbReference type="InterPro" id="IPR029052">
    <property type="entry name" value="Metallo-depent_PP-like"/>
</dbReference>
<dbReference type="InterPro" id="IPR041805">
    <property type="entry name" value="ASMase/PPN1_MPP"/>
</dbReference>
<keyword evidence="5" id="KW-0479">Metal-binding</keyword>
<feature type="domain" description="Saposin B-type" evidence="13">
    <location>
        <begin position="339"/>
        <end position="423"/>
    </location>
</feature>
<sequence>MLREIVHKHPEVWSNNLTVEWLYKLSADLWSHWLPQNSLSTIESGGYYTTLVRENFRIVVLNSNVCYFFNFWLLYNSQDPGGQLAWLVKVLSKAEKKKEKVHILGHIYPGGEDCQHVWSREFEDTVTVIFTGHSHKDQFHLQYSLTDPKRANMLIIDGGSATPYKDVNPNYRLHFVDPKTWNVVDTESWVYNLTEANQDSNHAPKWFKLYSFIKDYHVSSLKPQDMDKMVHKMDKEDYLLQKYHRFYYKNSDLVVKKKCDKECKKKLLCSIMTSQSKDLLHCDGIKRKPKEKAESLSYELRQSRVQGYHTNRLSQLVKEYSLPRHLQGVEPELLPEPYDDITCILCGAAVIEVLDIYNQNKSADALRSVAIQLCITFNLASEDVCIGIVDVHLGEAVYLANHADDASKKQLCGLYLSSCGFEDEWTIDVDLGTKPDIVTPTVPDSPTDTMTIVHVTDMHYDPTYLVGGRGDCGDPTCCREEQGTPTDGTVAAGYWGDYRHCDTPAQAVNDTLMHIKQQHQSIDYVYMTGDFVDHGVWETSQETNTKTITAVVNAAKETFGDVPIIFTLGNHEPTPVNQYAPLDVDDDVSSKWLELWSPYITDEAKQTILKGGFYTLLLRPGFRVIILNNVVGYKSNFWMALGSEDPYGQLKWLAETLLQAEHDGEKVHLLYHIQMQSCLPTWSREYHKIIDRFENIIMAQFNGHTHTDEFQVFHSVSDLTRANSVLFNGGSGTANANVNPNYRIYTVDPTSLYVLDAETWIYNLTDANLSPKINPKWFLEYSMREAFGVPTLLPHALSSLTHSMARDHALMRQYYRFYVKQADTSPASGCDDACLKGVLCNIVNVQNGNTTNCEALTAEYDETLRAML</sequence>
<evidence type="ECO:0000256" key="9">
    <source>
        <dbReference type="ARBA" id="ARBA00023157"/>
    </source>
</evidence>
<keyword evidence="6" id="KW-0732">Signal</keyword>
<dbReference type="GO" id="GO:0046513">
    <property type="term" value="P:ceramide biosynthetic process"/>
    <property type="evidence" value="ECO:0007669"/>
    <property type="project" value="TreeGrafter"/>
</dbReference>
<gene>
    <name evidence="14" type="ORF">TBIB3V08_LOCUS3748</name>
</gene>
<evidence type="ECO:0000259" key="13">
    <source>
        <dbReference type="PROSITE" id="PS50015"/>
    </source>
</evidence>
<protein>
    <recommendedName>
        <fullName evidence="13">Saposin B-type domain-containing protein</fullName>
    </recommendedName>
</protein>
<evidence type="ECO:0000256" key="3">
    <source>
        <dbReference type="ARBA" id="ARBA00008234"/>
    </source>
</evidence>
<dbReference type="InterPro" id="IPR008139">
    <property type="entry name" value="SaposinB_dom"/>
</dbReference>
<comment type="catalytic activity">
    <reaction evidence="12">
        <text>a sphingomyelin + H2O = phosphocholine + an N-acylsphing-4-enine + H(+)</text>
        <dbReference type="Rhea" id="RHEA:19253"/>
        <dbReference type="ChEBI" id="CHEBI:15377"/>
        <dbReference type="ChEBI" id="CHEBI:15378"/>
        <dbReference type="ChEBI" id="CHEBI:17636"/>
        <dbReference type="ChEBI" id="CHEBI:52639"/>
        <dbReference type="ChEBI" id="CHEBI:295975"/>
        <dbReference type="EC" id="3.1.4.12"/>
    </reaction>
    <physiologicalReaction direction="left-to-right" evidence="12">
        <dbReference type="Rhea" id="RHEA:19254"/>
    </physiologicalReaction>
</comment>
<dbReference type="InterPro" id="IPR011001">
    <property type="entry name" value="Saposin-like"/>
</dbReference>
<keyword evidence="8" id="KW-0862">Zinc</keyword>
<dbReference type="Pfam" id="PF19272">
    <property type="entry name" value="ASMase_C"/>
    <property type="match status" value="2"/>
</dbReference>
<evidence type="ECO:0000256" key="1">
    <source>
        <dbReference type="ARBA" id="ARBA00001947"/>
    </source>
</evidence>
<dbReference type="InterPro" id="IPR045473">
    <property type="entry name" value="ASM_C"/>
</dbReference>
<evidence type="ECO:0000256" key="7">
    <source>
        <dbReference type="ARBA" id="ARBA00022801"/>
    </source>
</evidence>
<dbReference type="PROSITE" id="PS50015">
    <property type="entry name" value="SAP_B"/>
    <property type="match status" value="1"/>
</dbReference>
<dbReference type="GO" id="GO:0016798">
    <property type="term" value="F:hydrolase activity, acting on glycosyl bonds"/>
    <property type="evidence" value="ECO:0007669"/>
    <property type="project" value="UniProtKB-KW"/>
</dbReference>
<evidence type="ECO:0000256" key="10">
    <source>
        <dbReference type="ARBA" id="ARBA00023180"/>
    </source>
</evidence>
<evidence type="ECO:0000313" key="14">
    <source>
        <dbReference type="EMBL" id="CAD7441277.1"/>
    </source>
</evidence>
<keyword evidence="10" id="KW-0325">Glycoprotein</keyword>
<comment type="cofactor">
    <cofactor evidence="1">
        <name>Zn(2+)</name>
        <dbReference type="ChEBI" id="CHEBI:29105"/>
    </cofactor>
</comment>
<dbReference type="GO" id="GO:0046872">
    <property type="term" value="F:metal ion binding"/>
    <property type="evidence" value="ECO:0007669"/>
    <property type="project" value="UniProtKB-KW"/>
</dbReference>
<keyword evidence="7" id="KW-0378">Hydrolase</keyword>
<dbReference type="SUPFAM" id="SSF56300">
    <property type="entry name" value="Metallo-dependent phosphatases"/>
    <property type="match status" value="2"/>
</dbReference>
<dbReference type="InterPro" id="IPR004843">
    <property type="entry name" value="Calcineurin-like_PHP"/>
</dbReference>
<dbReference type="GO" id="GO:0005615">
    <property type="term" value="C:extracellular space"/>
    <property type="evidence" value="ECO:0007669"/>
    <property type="project" value="TreeGrafter"/>
</dbReference>
<accession>A0A7R9HYV2</accession>
<dbReference type="Gene3D" id="3.60.21.10">
    <property type="match status" value="2"/>
</dbReference>
<dbReference type="FunFam" id="3.60.21.10:FF:000077">
    <property type="entry name" value="Sphingomyelin phosphodiesterase"/>
    <property type="match status" value="1"/>
</dbReference>
<dbReference type="AlphaFoldDB" id="A0A7R9HYV2"/>
<dbReference type="GO" id="GO:0005764">
    <property type="term" value="C:lysosome"/>
    <property type="evidence" value="ECO:0007669"/>
    <property type="project" value="TreeGrafter"/>
</dbReference>
<dbReference type="EMBL" id="OD565268">
    <property type="protein sequence ID" value="CAD7441277.1"/>
    <property type="molecule type" value="Genomic_DNA"/>
</dbReference>
<keyword evidence="4" id="KW-0964">Secreted</keyword>
<reference evidence="14" key="1">
    <citation type="submission" date="2020-11" db="EMBL/GenBank/DDBJ databases">
        <authorList>
            <person name="Tran Van P."/>
        </authorList>
    </citation>
    <scope>NUCLEOTIDE SEQUENCE</scope>
</reference>
<dbReference type="PANTHER" id="PTHR10340">
    <property type="entry name" value="SPHINGOMYELIN PHOSPHODIESTERASE"/>
    <property type="match status" value="1"/>
</dbReference>
<evidence type="ECO:0000256" key="6">
    <source>
        <dbReference type="ARBA" id="ARBA00022729"/>
    </source>
</evidence>
<comment type="similarity">
    <text evidence="3">Belongs to the acid sphingomyelinase family.</text>
</comment>
<dbReference type="Pfam" id="PF00149">
    <property type="entry name" value="Metallophos"/>
    <property type="match status" value="1"/>
</dbReference>
<evidence type="ECO:0000256" key="11">
    <source>
        <dbReference type="ARBA" id="ARBA00023295"/>
    </source>
</evidence>
<evidence type="ECO:0000256" key="2">
    <source>
        <dbReference type="ARBA" id="ARBA00004613"/>
    </source>
</evidence>
<evidence type="ECO:0000256" key="8">
    <source>
        <dbReference type="ARBA" id="ARBA00022833"/>
    </source>
</evidence>
<evidence type="ECO:0000256" key="4">
    <source>
        <dbReference type="ARBA" id="ARBA00022525"/>
    </source>
</evidence>
<dbReference type="CDD" id="cd00842">
    <property type="entry name" value="MPP_ASMase"/>
    <property type="match status" value="1"/>
</dbReference>
<dbReference type="SUPFAM" id="SSF47862">
    <property type="entry name" value="Saposin"/>
    <property type="match status" value="1"/>
</dbReference>
<dbReference type="GO" id="GO:0016020">
    <property type="term" value="C:membrane"/>
    <property type="evidence" value="ECO:0007669"/>
    <property type="project" value="GOC"/>
</dbReference>
<proteinExistence type="inferred from homology"/>
<comment type="subcellular location">
    <subcellularLocation>
        <location evidence="2">Secreted</location>
    </subcellularLocation>
</comment>
<name>A0A7R9HYV2_9NEOP</name>
<keyword evidence="9" id="KW-1015">Disulfide bond</keyword>
<dbReference type="GO" id="GO:0006685">
    <property type="term" value="P:sphingomyelin catabolic process"/>
    <property type="evidence" value="ECO:0007669"/>
    <property type="project" value="TreeGrafter"/>
</dbReference>